<organism evidence="2 3">
    <name type="scientific">Crotalaria pallida</name>
    <name type="common">Smooth rattlebox</name>
    <name type="synonym">Crotalaria striata</name>
    <dbReference type="NCBI Taxonomy" id="3830"/>
    <lineage>
        <taxon>Eukaryota</taxon>
        <taxon>Viridiplantae</taxon>
        <taxon>Streptophyta</taxon>
        <taxon>Embryophyta</taxon>
        <taxon>Tracheophyta</taxon>
        <taxon>Spermatophyta</taxon>
        <taxon>Magnoliopsida</taxon>
        <taxon>eudicotyledons</taxon>
        <taxon>Gunneridae</taxon>
        <taxon>Pentapetalae</taxon>
        <taxon>rosids</taxon>
        <taxon>fabids</taxon>
        <taxon>Fabales</taxon>
        <taxon>Fabaceae</taxon>
        <taxon>Papilionoideae</taxon>
        <taxon>50 kb inversion clade</taxon>
        <taxon>genistoids sensu lato</taxon>
        <taxon>core genistoids</taxon>
        <taxon>Crotalarieae</taxon>
        <taxon>Crotalaria</taxon>
    </lineage>
</organism>
<dbReference type="AlphaFoldDB" id="A0AAN9DZ88"/>
<evidence type="ECO:0000313" key="3">
    <source>
        <dbReference type="Proteomes" id="UP001372338"/>
    </source>
</evidence>
<evidence type="ECO:0000313" key="2">
    <source>
        <dbReference type="EMBL" id="KAK7243156.1"/>
    </source>
</evidence>
<feature type="compositionally biased region" description="Acidic residues" evidence="1">
    <location>
        <begin position="58"/>
        <end position="83"/>
    </location>
</feature>
<accession>A0AAN9DZ88</accession>
<feature type="compositionally biased region" description="Low complexity" evidence="1">
    <location>
        <begin position="23"/>
        <end position="57"/>
    </location>
</feature>
<name>A0AAN9DZ88_CROPI</name>
<gene>
    <name evidence="2" type="ORF">RIF29_37944</name>
</gene>
<evidence type="ECO:0000256" key="1">
    <source>
        <dbReference type="SAM" id="MobiDB-lite"/>
    </source>
</evidence>
<dbReference type="Proteomes" id="UP001372338">
    <property type="component" value="Unassembled WGS sequence"/>
</dbReference>
<dbReference type="EMBL" id="JAYWIO010000008">
    <property type="protein sequence ID" value="KAK7243156.1"/>
    <property type="molecule type" value="Genomic_DNA"/>
</dbReference>
<comment type="caution">
    <text evidence="2">The sequence shown here is derived from an EMBL/GenBank/DDBJ whole genome shotgun (WGS) entry which is preliminary data.</text>
</comment>
<protein>
    <submittedName>
        <fullName evidence="2">Uncharacterized protein</fullName>
    </submittedName>
</protein>
<sequence length="230" mass="25305">MEKKSDRLWVVTEPEPELEPEASSDSASSDGFEAFDSSDPPVVAVSPLAVAPQPSLDSDSDSSFDLSDSDDNESTSSWEEDEQERVQQAVEEEVQVPQQPQGEQHIEDILGADIEEQLDEIDDPHDQSLLRSCILNLLDRYRDSLRRILELALPMHQSGVLDPHVIQQIVDISSRPMGHVVPAVVRGGHVPQRGGRADRGGRAYRGGRGGGRRGGRAKRGDGRRVRVMRG</sequence>
<feature type="region of interest" description="Disordered" evidence="1">
    <location>
        <begin position="187"/>
        <end position="230"/>
    </location>
</feature>
<reference evidence="2 3" key="1">
    <citation type="submission" date="2024-01" db="EMBL/GenBank/DDBJ databases">
        <title>The genomes of 5 underutilized Papilionoideae crops provide insights into root nodulation and disease resistanc.</title>
        <authorList>
            <person name="Yuan L."/>
        </authorList>
    </citation>
    <scope>NUCLEOTIDE SEQUENCE [LARGE SCALE GENOMIC DNA]</scope>
    <source>
        <strain evidence="2">ZHUSHIDOU_FW_LH</strain>
        <tissue evidence="2">Leaf</tissue>
    </source>
</reference>
<keyword evidence="3" id="KW-1185">Reference proteome</keyword>
<feature type="region of interest" description="Disordered" evidence="1">
    <location>
        <begin position="1"/>
        <end position="103"/>
    </location>
</feature>
<proteinExistence type="predicted"/>